<gene>
    <name evidence="1" type="ORF">ALMOND_2B003281</name>
</gene>
<dbReference type="Proteomes" id="UP000327085">
    <property type="component" value="Chromosome 6"/>
</dbReference>
<dbReference type="Gramene" id="VVA14383">
    <property type="protein sequence ID" value="VVA14383"/>
    <property type="gene ID" value="Prudul26B003281"/>
</dbReference>
<dbReference type="AlphaFoldDB" id="A0A5E4EFA5"/>
<evidence type="ECO:0000313" key="1">
    <source>
        <dbReference type="EMBL" id="VVA14383.1"/>
    </source>
</evidence>
<name>A0A5E4EFA5_PRUDU</name>
<dbReference type="InParanoid" id="A0A5E4EFA5"/>
<dbReference type="EMBL" id="CABIKO010000010">
    <property type="protein sequence ID" value="VVA14383.1"/>
    <property type="molecule type" value="Genomic_DNA"/>
</dbReference>
<accession>A0A5E4EFA5</accession>
<proteinExistence type="predicted"/>
<organism evidence="1 2">
    <name type="scientific">Prunus dulcis</name>
    <name type="common">Almond</name>
    <name type="synonym">Amygdalus dulcis</name>
    <dbReference type="NCBI Taxonomy" id="3755"/>
    <lineage>
        <taxon>Eukaryota</taxon>
        <taxon>Viridiplantae</taxon>
        <taxon>Streptophyta</taxon>
        <taxon>Embryophyta</taxon>
        <taxon>Tracheophyta</taxon>
        <taxon>Spermatophyta</taxon>
        <taxon>Magnoliopsida</taxon>
        <taxon>eudicotyledons</taxon>
        <taxon>Gunneridae</taxon>
        <taxon>Pentapetalae</taxon>
        <taxon>rosids</taxon>
        <taxon>fabids</taxon>
        <taxon>Rosales</taxon>
        <taxon>Rosaceae</taxon>
        <taxon>Amygdaloideae</taxon>
        <taxon>Amygdaleae</taxon>
        <taxon>Prunus</taxon>
    </lineage>
</organism>
<reference evidence="2" key="1">
    <citation type="journal article" date="2020" name="Plant J.">
        <title>Transposons played a major role in the diversification between the closely related almond and peach genomes: results from the almond genome sequence.</title>
        <authorList>
            <person name="Alioto T."/>
            <person name="Alexiou K.G."/>
            <person name="Bardil A."/>
            <person name="Barteri F."/>
            <person name="Castanera R."/>
            <person name="Cruz F."/>
            <person name="Dhingra A."/>
            <person name="Duval H."/>
            <person name="Fernandez I Marti A."/>
            <person name="Frias L."/>
            <person name="Galan B."/>
            <person name="Garcia J.L."/>
            <person name="Howad W."/>
            <person name="Gomez-Garrido J."/>
            <person name="Gut M."/>
            <person name="Julca I."/>
            <person name="Morata J."/>
            <person name="Puigdomenech P."/>
            <person name="Ribeca P."/>
            <person name="Rubio Cabetas M.J."/>
            <person name="Vlasova A."/>
            <person name="Wirthensohn M."/>
            <person name="Garcia-Mas J."/>
            <person name="Gabaldon T."/>
            <person name="Casacuberta J.M."/>
            <person name="Arus P."/>
        </authorList>
    </citation>
    <scope>NUCLEOTIDE SEQUENCE [LARGE SCALE GENOMIC DNA]</scope>
    <source>
        <strain evidence="2">cv. Texas</strain>
    </source>
</reference>
<protein>
    <submittedName>
        <fullName evidence="1">PREDICTED: sulfate</fullName>
    </submittedName>
</protein>
<sequence length="154" mass="17048">MPQTLTGGIVSSTQDTETHSRALLVVIDYEAAIHLWKVDKFDFVVCKNAYIGFVFGSFEIGLVLAVRIIIVWDDDEESHATATCGDMSCFHPRDGSIVAFHHHLHSEEVTRKLEGHAKKVTSLASTNTLKVLVSSRADAYWKLQLLSDTASSLM</sequence>
<evidence type="ECO:0000313" key="2">
    <source>
        <dbReference type="Proteomes" id="UP000327085"/>
    </source>
</evidence>